<name>A0A1G1T1J5_9BACT</name>
<dbReference type="EMBL" id="MDZB01000115">
    <property type="protein sequence ID" value="OGX84754.1"/>
    <property type="molecule type" value="Genomic_DNA"/>
</dbReference>
<dbReference type="STRING" id="1908237.BEN47_15955"/>
<organism evidence="2 3">
    <name type="scientific">Hymenobacter lapidarius</name>
    <dbReference type="NCBI Taxonomy" id="1908237"/>
    <lineage>
        <taxon>Bacteria</taxon>
        <taxon>Pseudomonadati</taxon>
        <taxon>Bacteroidota</taxon>
        <taxon>Cytophagia</taxon>
        <taxon>Cytophagales</taxon>
        <taxon>Hymenobacteraceae</taxon>
        <taxon>Hymenobacter</taxon>
    </lineage>
</organism>
<dbReference type="Pfam" id="PF17954">
    <property type="entry name" value="Pirin_C_2"/>
    <property type="match status" value="1"/>
</dbReference>
<proteinExistence type="predicted"/>
<reference evidence="2 3" key="1">
    <citation type="submission" date="2016-08" db="EMBL/GenBank/DDBJ databases">
        <title>Hymenobacter coccineus sp. nov., Hymenobacter lapidarius sp. nov. and Hymenobacter glacialis sp. nov., isolated from Antarctic soil.</title>
        <authorList>
            <person name="Sedlacek I."/>
            <person name="Kralova S."/>
            <person name="Kyrova K."/>
            <person name="Maslanova I."/>
            <person name="Stankova E."/>
            <person name="Vrbovska V."/>
            <person name="Nemec M."/>
            <person name="Bartak M."/>
            <person name="Svec P."/>
            <person name="Busse H.-J."/>
            <person name="Pantucek R."/>
        </authorList>
    </citation>
    <scope>NUCLEOTIDE SEQUENCE [LARGE SCALE GENOMIC DNA]</scope>
    <source>
        <strain evidence="2 3">CCM 8643</strain>
    </source>
</reference>
<gene>
    <name evidence="2" type="ORF">BEN47_15955</name>
</gene>
<protein>
    <recommendedName>
        <fullName evidence="1">Quercetin 2,3-dioxygenase C-terminal cupin domain-containing protein</fullName>
    </recommendedName>
</protein>
<keyword evidence="3" id="KW-1185">Reference proteome</keyword>
<evidence type="ECO:0000259" key="1">
    <source>
        <dbReference type="Pfam" id="PF17954"/>
    </source>
</evidence>
<dbReference type="Gene3D" id="2.60.120.10">
    <property type="entry name" value="Jelly Rolls"/>
    <property type="match status" value="1"/>
</dbReference>
<dbReference type="RefSeq" id="WP_070728769.1">
    <property type="nucleotide sequence ID" value="NZ_MDZB01000115.1"/>
</dbReference>
<evidence type="ECO:0000313" key="2">
    <source>
        <dbReference type="EMBL" id="OGX84754.1"/>
    </source>
</evidence>
<dbReference type="InterPro" id="IPR014710">
    <property type="entry name" value="RmlC-like_jellyroll"/>
</dbReference>
<dbReference type="Proteomes" id="UP000176294">
    <property type="component" value="Unassembled WGS sequence"/>
</dbReference>
<dbReference type="OrthoDB" id="321327at2"/>
<dbReference type="AlphaFoldDB" id="A0A1G1T1J5"/>
<evidence type="ECO:0000313" key="3">
    <source>
        <dbReference type="Proteomes" id="UP000176294"/>
    </source>
</evidence>
<dbReference type="InterPro" id="IPR041602">
    <property type="entry name" value="Quercetinase_C"/>
</dbReference>
<accession>A0A1G1T1J5</accession>
<sequence length="65" mass="6995">MLSPSRKDAGVWIHKDAWFHLAHMDAGVSLGYALKQAGNGMCAFVLEGDVTIAGQALHRRNGFGL</sequence>
<comment type="caution">
    <text evidence="2">The sequence shown here is derived from an EMBL/GenBank/DDBJ whole genome shotgun (WGS) entry which is preliminary data.</text>
</comment>
<feature type="domain" description="Quercetin 2,3-dioxygenase C-terminal cupin" evidence="1">
    <location>
        <begin position="2"/>
        <end position="64"/>
    </location>
</feature>